<protein>
    <recommendedName>
        <fullName evidence="4">P-loop containing nucleoside triphosphate hydrolase protein</fullName>
    </recommendedName>
</protein>
<evidence type="ECO:0008006" key="4">
    <source>
        <dbReference type="Google" id="ProtNLM"/>
    </source>
</evidence>
<keyword evidence="1" id="KW-1133">Transmembrane helix</keyword>
<gene>
    <name evidence="2" type="ORF">QBC47DRAFT_447283</name>
</gene>
<dbReference type="SUPFAM" id="SSF52540">
    <property type="entry name" value="P-loop containing nucleoside triphosphate hydrolases"/>
    <property type="match status" value="1"/>
</dbReference>
<dbReference type="InterPro" id="IPR027417">
    <property type="entry name" value="P-loop_NTPase"/>
</dbReference>
<dbReference type="InterPro" id="IPR040632">
    <property type="entry name" value="Sulfotransfer_4"/>
</dbReference>
<accession>A0AAJ0B9V8</accession>
<feature type="transmembrane region" description="Helical" evidence="1">
    <location>
        <begin position="291"/>
        <end position="312"/>
    </location>
</feature>
<dbReference type="AlphaFoldDB" id="A0AAJ0B9V8"/>
<evidence type="ECO:0000313" key="2">
    <source>
        <dbReference type="EMBL" id="KAK1754373.1"/>
    </source>
</evidence>
<organism evidence="2 3">
    <name type="scientific">Echria macrotheca</name>
    <dbReference type="NCBI Taxonomy" id="438768"/>
    <lineage>
        <taxon>Eukaryota</taxon>
        <taxon>Fungi</taxon>
        <taxon>Dikarya</taxon>
        <taxon>Ascomycota</taxon>
        <taxon>Pezizomycotina</taxon>
        <taxon>Sordariomycetes</taxon>
        <taxon>Sordariomycetidae</taxon>
        <taxon>Sordariales</taxon>
        <taxon>Schizotheciaceae</taxon>
        <taxon>Echria</taxon>
    </lineage>
</organism>
<name>A0AAJ0B9V8_9PEZI</name>
<keyword evidence="3" id="KW-1185">Reference proteome</keyword>
<reference evidence="2" key="1">
    <citation type="submission" date="2023-06" db="EMBL/GenBank/DDBJ databases">
        <title>Genome-scale phylogeny and comparative genomics of the fungal order Sordariales.</title>
        <authorList>
            <consortium name="Lawrence Berkeley National Laboratory"/>
            <person name="Hensen N."/>
            <person name="Bonometti L."/>
            <person name="Westerberg I."/>
            <person name="Brannstrom I.O."/>
            <person name="Guillou S."/>
            <person name="Cros-Aarteil S."/>
            <person name="Calhoun S."/>
            <person name="Haridas S."/>
            <person name="Kuo A."/>
            <person name="Mondo S."/>
            <person name="Pangilinan J."/>
            <person name="Riley R."/>
            <person name="Labutti K."/>
            <person name="Andreopoulos B."/>
            <person name="Lipzen A."/>
            <person name="Chen C."/>
            <person name="Yanf M."/>
            <person name="Daum C."/>
            <person name="Ng V."/>
            <person name="Clum A."/>
            <person name="Steindorff A."/>
            <person name="Ohm R."/>
            <person name="Martin F."/>
            <person name="Silar P."/>
            <person name="Natvig D."/>
            <person name="Lalanne C."/>
            <person name="Gautier V."/>
            <person name="Ament-Velasquez S.L."/>
            <person name="Kruys A."/>
            <person name="Hutchinson M.I."/>
            <person name="Powell A.J."/>
            <person name="Barry K."/>
            <person name="Miller A.N."/>
            <person name="Grigoriev I.V."/>
            <person name="Debuchy R."/>
            <person name="Gladieux P."/>
            <person name="Thoren M.H."/>
            <person name="Johannesson H."/>
        </authorList>
    </citation>
    <scope>NUCLEOTIDE SEQUENCE</scope>
    <source>
        <strain evidence="2">PSN4</strain>
    </source>
</reference>
<comment type="caution">
    <text evidence="2">The sequence shown here is derived from an EMBL/GenBank/DDBJ whole genome shotgun (WGS) entry which is preliminary data.</text>
</comment>
<dbReference type="Gene3D" id="3.40.50.300">
    <property type="entry name" value="P-loop containing nucleotide triphosphate hydrolases"/>
    <property type="match status" value="1"/>
</dbReference>
<proteinExistence type="predicted"/>
<dbReference type="Pfam" id="PF17784">
    <property type="entry name" value="Sulfotransfer_4"/>
    <property type="match status" value="1"/>
</dbReference>
<evidence type="ECO:0000256" key="1">
    <source>
        <dbReference type="SAM" id="Phobius"/>
    </source>
</evidence>
<dbReference type="EMBL" id="MU839835">
    <property type="protein sequence ID" value="KAK1754373.1"/>
    <property type="molecule type" value="Genomic_DNA"/>
</dbReference>
<dbReference type="PANTHER" id="PTHR36978:SF8">
    <property type="entry name" value="NAD DEPENDENT EPIMERASE_DEHYDRATASE"/>
    <property type="match status" value="1"/>
</dbReference>
<dbReference type="Proteomes" id="UP001239445">
    <property type="component" value="Unassembled WGS sequence"/>
</dbReference>
<dbReference type="PANTHER" id="PTHR36978">
    <property type="entry name" value="P-LOOP CONTAINING NUCLEOTIDE TRIPHOSPHATE HYDROLASE"/>
    <property type="match status" value="1"/>
</dbReference>
<keyword evidence="1" id="KW-0812">Transmembrane</keyword>
<keyword evidence="1" id="KW-0472">Membrane</keyword>
<evidence type="ECO:0000313" key="3">
    <source>
        <dbReference type="Proteomes" id="UP001239445"/>
    </source>
</evidence>
<sequence>MGHLKPQSPSPVAALLPRLSKPTGILPLQISQSSRFWSLVERLYAMPAPPPRRRTAPMQVLCVGLPRSGTESLQQALLHLGYDHTYHGWDIVYDEECHSPGWVRLARKKFYDGEPLAAADFDALLGHSVAVTDAAASVFAADMIAAYPDAKVILNTRGDVDAWVRSLENTLVKANESWGFWIASLLDRECFWAWHVYERFLWPLLFRAPDGDMARAVRKNARWIQKEHCAMIRGLVAPERLLEWDITDGWGPLCTFLNKPVPDVPFPHANAANSGWKAREEQCNKRWVDRAFVNMILLFLMAIGATVLAWIYL</sequence>